<dbReference type="Pfam" id="PF01613">
    <property type="entry name" value="Flavin_Reduct"/>
    <property type="match status" value="1"/>
</dbReference>
<proteinExistence type="predicted"/>
<keyword evidence="1" id="KW-0560">Oxidoreductase</keyword>
<protein>
    <submittedName>
        <fullName evidence="4">NADH-FMN oxidoreductase RutF, flavin reductase (DIM6/NTAB) family</fullName>
    </submittedName>
</protein>
<gene>
    <name evidence="4" type="ORF">SAMN05216505_102330</name>
</gene>
<evidence type="ECO:0000256" key="2">
    <source>
        <dbReference type="SAM" id="MobiDB-lite"/>
    </source>
</evidence>
<dbReference type="RefSeq" id="WP_055572583.1">
    <property type="nucleotide sequence ID" value="NZ_FMZK01000002.1"/>
</dbReference>
<keyword evidence="5" id="KW-1185">Reference proteome</keyword>
<dbReference type="InterPro" id="IPR050268">
    <property type="entry name" value="NADH-dep_flavin_reductase"/>
</dbReference>
<dbReference type="GO" id="GO:0042602">
    <property type="term" value="F:riboflavin reductase (NADPH) activity"/>
    <property type="evidence" value="ECO:0007669"/>
    <property type="project" value="TreeGrafter"/>
</dbReference>
<evidence type="ECO:0000313" key="4">
    <source>
        <dbReference type="EMBL" id="SDC48966.1"/>
    </source>
</evidence>
<accession>A0A1G6M1Y6</accession>
<dbReference type="Proteomes" id="UP000182100">
    <property type="component" value="Unassembled WGS sequence"/>
</dbReference>
<sequence>MTRTESADRVRLPEHPSSEFRRSAGRFPTGVTVLTCVRDGEAHGMTVNAFATVSLDPLLVLAVLGTGSRTARQVLSGDGFAVTVLSSLQEPTARSFADPVRTRGGAAFSTVAHAPAPRTGSPVLLGGIAYFDCLVESTHPAGDHTILVGAVQTFGMLSEEPALLFSRSRLGAEPDPRLS</sequence>
<evidence type="ECO:0000256" key="1">
    <source>
        <dbReference type="ARBA" id="ARBA00023002"/>
    </source>
</evidence>
<reference evidence="5" key="1">
    <citation type="submission" date="2016-10" db="EMBL/GenBank/DDBJ databases">
        <authorList>
            <person name="Varghese N."/>
            <person name="Submissions S."/>
        </authorList>
    </citation>
    <scope>NUCLEOTIDE SEQUENCE [LARGE SCALE GENOMIC DNA]</scope>
    <source>
        <strain evidence="5">CGMCC 4.3504</strain>
    </source>
</reference>
<dbReference type="PANTHER" id="PTHR30466">
    <property type="entry name" value="FLAVIN REDUCTASE"/>
    <property type="match status" value="1"/>
</dbReference>
<name>A0A1G6M1Y6_9ACTN</name>
<evidence type="ECO:0000259" key="3">
    <source>
        <dbReference type="SMART" id="SM00903"/>
    </source>
</evidence>
<dbReference type="Gene3D" id="2.30.110.10">
    <property type="entry name" value="Electron Transport, Fmn-binding Protein, Chain A"/>
    <property type="match status" value="1"/>
</dbReference>
<dbReference type="SMART" id="SM00903">
    <property type="entry name" value="Flavin_Reduct"/>
    <property type="match status" value="1"/>
</dbReference>
<feature type="compositionally biased region" description="Basic and acidic residues" evidence="2">
    <location>
        <begin position="1"/>
        <end position="22"/>
    </location>
</feature>
<feature type="domain" description="Flavin reductase like" evidence="3">
    <location>
        <begin position="24"/>
        <end position="172"/>
    </location>
</feature>
<dbReference type="STRING" id="67344.SAMN05216505_102330"/>
<evidence type="ECO:0000313" key="5">
    <source>
        <dbReference type="Proteomes" id="UP000182100"/>
    </source>
</evidence>
<dbReference type="PANTHER" id="PTHR30466:SF1">
    <property type="entry name" value="FMN REDUCTASE (NADH) RUTF"/>
    <property type="match status" value="1"/>
</dbReference>
<dbReference type="EMBL" id="FMZK01000002">
    <property type="protein sequence ID" value="SDC48966.1"/>
    <property type="molecule type" value="Genomic_DNA"/>
</dbReference>
<organism evidence="4 5">
    <name type="scientific">Streptomyces prasinopilosus</name>
    <dbReference type="NCBI Taxonomy" id="67344"/>
    <lineage>
        <taxon>Bacteria</taxon>
        <taxon>Bacillati</taxon>
        <taxon>Actinomycetota</taxon>
        <taxon>Actinomycetes</taxon>
        <taxon>Kitasatosporales</taxon>
        <taxon>Streptomycetaceae</taxon>
        <taxon>Streptomyces</taxon>
    </lineage>
</organism>
<dbReference type="InterPro" id="IPR002563">
    <property type="entry name" value="Flavin_Rdtase-like_dom"/>
</dbReference>
<dbReference type="GO" id="GO:0010181">
    <property type="term" value="F:FMN binding"/>
    <property type="evidence" value="ECO:0007669"/>
    <property type="project" value="InterPro"/>
</dbReference>
<dbReference type="AlphaFoldDB" id="A0A1G6M1Y6"/>
<feature type="region of interest" description="Disordered" evidence="2">
    <location>
        <begin position="1"/>
        <end position="23"/>
    </location>
</feature>
<dbReference type="InterPro" id="IPR012349">
    <property type="entry name" value="Split_barrel_FMN-bd"/>
</dbReference>
<dbReference type="SUPFAM" id="SSF50475">
    <property type="entry name" value="FMN-binding split barrel"/>
    <property type="match status" value="1"/>
</dbReference>